<keyword evidence="2" id="KW-1185">Reference proteome</keyword>
<sequence>MLLIQLELSVKVNSPKVPTPSLRTTCKSPFNNSLFPSRSLTTWLSNSSSVQPSSSSLLKSPSRTTLYSFIDDLVPWRNCQIANANS</sequence>
<accession>A0A9K3J5Q0</accession>
<protein>
    <submittedName>
        <fullName evidence="1">Uncharacterized protein</fullName>
    </submittedName>
</protein>
<comment type="caution">
    <text evidence="1">The sequence shown here is derived from an EMBL/GenBank/DDBJ whole genome shotgun (WGS) entry which is preliminary data.</text>
</comment>
<dbReference type="EMBL" id="MNCJ02000319">
    <property type="protein sequence ID" value="KAF5808817.1"/>
    <property type="molecule type" value="Genomic_DNA"/>
</dbReference>
<dbReference type="Gramene" id="mRNA:HanXRQr2_Chr04g0149891">
    <property type="protein sequence ID" value="mRNA:HanXRQr2_Chr04g0149891"/>
    <property type="gene ID" value="HanXRQr2_Chr04g0149891"/>
</dbReference>
<organism evidence="1 2">
    <name type="scientific">Helianthus annuus</name>
    <name type="common">Common sunflower</name>
    <dbReference type="NCBI Taxonomy" id="4232"/>
    <lineage>
        <taxon>Eukaryota</taxon>
        <taxon>Viridiplantae</taxon>
        <taxon>Streptophyta</taxon>
        <taxon>Embryophyta</taxon>
        <taxon>Tracheophyta</taxon>
        <taxon>Spermatophyta</taxon>
        <taxon>Magnoliopsida</taxon>
        <taxon>eudicotyledons</taxon>
        <taxon>Gunneridae</taxon>
        <taxon>Pentapetalae</taxon>
        <taxon>asterids</taxon>
        <taxon>campanulids</taxon>
        <taxon>Asterales</taxon>
        <taxon>Asteraceae</taxon>
        <taxon>Asteroideae</taxon>
        <taxon>Heliantheae alliance</taxon>
        <taxon>Heliantheae</taxon>
        <taxon>Helianthus</taxon>
    </lineage>
</organism>
<name>A0A9K3J5Q0_HELAN</name>
<gene>
    <name evidence="1" type="ORF">HanXRQr2_Chr04g0149891</name>
</gene>
<proteinExistence type="predicted"/>
<reference evidence="1" key="1">
    <citation type="journal article" date="2017" name="Nature">
        <title>The sunflower genome provides insights into oil metabolism, flowering and Asterid evolution.</title>
        <authorList>
            <person name="Badouin H."/>
            <person name="Gouzy J."/>
            <person name="Grassa C.J."/>
            <person name="Murat F."/>
            <person name="Staton S.E."/>
            <person name="Cottret L."/>
            <person name="Lelandais-Briere C."/>
            <person name="Owens G.L."/>
            <person name="Carrere S."/>
            <person name="Mayjonade B."/>
            <person name="Legrand L."/>
            <person name="Gill N."/>
            <person name="Kane N.C."/>
            <person name="Bowers J.E."/>
            <person name="Hubner S."/>
            <person name="Bellec A."/>
            <person name="Berard A."/>
            <person name="Berges H."/>
            <person name="Blanchet N."/>
            <person name="Boniface M.C."/>
            <person name="Brunel D."/>
            <person name="Catrice O."/>
            <person name="Chaidir N."/>
            <person name="Claudel C."/>
            <person name="Donnadieu C."/>
            <person name="Faraut T."/>
            <person name="Fievet G."/>
            <person name="Helmstetter N."/>
            <person name="King M."/>
            <person name="Knapp S.J."/>
            <person name="Lai Z."/>
            <person name="Le Paslier M.C."/>
            <person name="Lippi Y."/>
            <person name="Lorenzon L."/>
            <person name="Mandel J.R."/>
            <person name="Marage G."/>
            <person name="Marchand G."/>
            <person name="Marquand E."/>
            <person name="Bret-Mestries E."/>
            <person name="Morien E."/>
            <person name="Nambeesan S."/>
            <person name="Nguyen T."/>
            <person name="Pegot-Espagnet P."/>
            <person name="Pouilly N."/>
            <person name="Raftis F."/>
            <person name="Sallet E."/>
            <person name="Schiex T."/>
            <person name="Thomas J."/>
            <person name="Vandecasteele C."/>
            <person name="Vares D."/>
            <person name="Vear F."/>
            <person name="Vautrin S."/>
            <person name="Crespi M."/>
            <person name="Mangin B."/>
            <person name="Burke J.M."/>
            <person name="Salse J."/>
            <person name="Munos S."/>
            <person name="Vincourt P."/>
            <person name="Rieseberg L.H."/>
            <person name="Langlade N.B."/>
        </authorList>
    </citation>
    <scope>NUCLEOTIDE SEQUENCE</scope>
    <source>
        <tissue evidence="1">Leaves</tissue>
    </source>
</reference>
<evidence type="ECO:0000313" key="1">
    <source>
        <dbReference type="EMBL" id="KAF5808817.1"/>
    </source>
</evidence>
<reference evidence="1" key="2">
    <citation type="submission" date="2020-06" db="EMBL/GenBank/DDBJ databases">
        <title>Helianthus annuus Genome sequencing and assembly Release 2.</title>
        <authorList>
            <person name="Gouzy J."/>
            <person name="Langlade N."/>
            <person name="Munos S."/>
        </authorList>
    </citation>
    <scope>NUCLEOTIDE SEQUENCE</scope>
    <source>
        <tissue evidence="1">Leaves</tissue>
    </source>
</reference>
<dbReference type="Proteomes" id="UP000215914">
    <property type="component" value="Unassembled WGS sequence"/>
</dbReference>
<evidence type="ECO:0000313" key="2">
    <source>
        <dbReference type="Proteomes" id="UP000215914"/>
    </source>
</evidence>
<dbReference type="AlphaFoldDB" id="A0A9K3J5Q0"/>